<dbReference type="AlphaFoldDB" id="A0A7J6KW45"/>
<dbReference type="EMBL" id="JAAPAO010001174">
    <property type="protein sequence ID" value="KAF4650819.1"/>
    <property type="molecule type" value="Genomic_DNA"/>
</dbReference>
<accession>A0A7J6KW45</accession>
<keyword evidence="1" id="KW-0472">Membrane</keyword>
<protein>
    <recommendedName>
        <fullName evidence="4">Amino acid transporter transmembrane domain-containing protein</fullName>
    </recommendedName>
</protein>
<proteinExistence type="predicted"/>
<dbReference type="Proteomes" id="UP000591131">
    <property type="component" value="Unassembled WGS sequence"/>
</dbReference>
<feature type="transmembrane region" description="Helical" evidence="1">
    <location>
        <begin position="54"/>
        <end position="74"/>
    </location>
</feature>
<evidence type="ECO:0000313" key="3">
    <source>
        <dbReference type="Proteomes" id="UP000591131"/>
    </source>
</evidence>
<keyword evidence="1" id="KW-0812">Transmembrane</keyword>
<comment type="caution">
    <text evidence="2">The sequence shown here is derived from an EMBL/GenBank/DDBJ whole genome shotgun (WGS) entry which is preliminary data.</text>
</comment>
<feature type="transmembrane region" description="Helical" evidence="1">
    <location>
        <begin position="113"/>
        <end position="132"/>
    </location>
</feature>
<gene>
    <name evidence="2" type="ORF">FOL47_000839</name>
</gene>
<sequence length="144" mass="15734">MTELPAVEEPIVVKEEQEDGIMSIKMRSFMLICINALVSTNLATPYVFSRVGWFSLILAPLLTGLVGGMVWTLVRILRCETVKRYGGAHGVGPLDREYGFLAEMLFGEKGRSMVTGIIGVQFLLTLISNMIALGEAGSLLLRIA</sequence>
<dbReference type="OrthoDB" id="10440069at2759"/>
<name>A0A7J6KW45_PERCH</name>
<evidence type="ECO:0000256" key="1">
    <source>
        <dbReference type="SAM" id="Phobius"/>
    </source>
</evidence>
<feature type="non-terminal residue" evidence="2">
    <location>
        <position position="1"/>
    </location>
</feature>
<reference evidence="2 3" key="1">
    <citation type="submission" date="2020-04" db="EMBL/GenBank/DDBJ databases">
        <title>Perkinsus chesapeaki whole genome sequence.</title>
        <authorList>
            <person name="Bogema D.R."/>
        </authorList>
    </citation>
    <scope>NUCLEOTIDE SEQUENCE [LARGE SCALE GENOMIC DNA]</scope>
    <source>
        <strain evidence="2">ATCC PRA-425</strain>
    </source>
</reference>
<organism evidence="2 3">
    <name type="scientific">Perkinsus chesapeaki</name>
    <name type="common">Clam parasite</name>
    <name type="synonym">Perkinsus andrewsi</name>
    <dbReference type="NCBI Taxonomy" id="330153"/>
    <lineage>
        <taxon>Eukaryota</taxon>
        <taxon>Sar</taxon>
        <taxon>Alveolata</taxon>
        <taxon>Perkinsozoa</taxon>
        <taxon>Perkinsea</taxon>
        <taxon>Perkinsida</taxon>
        <taxon>Perkinsidae</taxon>
        <taxon>Perkinsus</taxon>
    </lineage>
</organism>
<evidence type="ECO:0008006" key="4">
    <source>
        <dbReference type="Google" id="ProtNLM"/>
    </source>
</evidence>
<keyword evidence="3" id="KW-1185">Reference proteome</keyword>
<keyword evidence="1" id="KW-1133">Transmembrane helix</keyword>
<feature type="transmembrane region" description="Helical" evidence="1">
    <location>
        <begin position="29"/>
        <end position="48"/>
    </location>
</feature>
<evidence type="ECO:0000313" key="2">
    <source>
        <dbReference type="EMBL" id="KAF4650819.1"/>
    </source>
</evidence>